<comment type="subcellular location">
    <subcellularLocation>
        <location evidence="1">Mitochondrion outer membrane</location>
        <topology evidence="1">Peripheral membrane protein</topology>
    </subcellularLocation>
</comment>
<evidence type="ECO:0000259" key="3">
    <source>
        <dbReference type="Pfam" id="PF13460"/>
    </source>
</evidence>
<dbReference type="Gene3D" id="3.40.50.720">
    <property type="entry name" value="NAD(P)-binding Rossmann-like Domain"/>
    <property type="match status" value="1"/>
</dbReference>
<reference evidence="4 5" key="1">
    <citation type="submission" date="2014-04" db="EMBL/GenBank/DDBJ databases">
        <authorList>
            <consortium name="DOE Joint Genome Institute"/>
            <person name="Kuo A."/>
            <person name="Zuccaro A."/>
            <person name="Kohler A."/>
            <person name="Nagy L.G."/>
            <person name="Floudas D."/>
            <person name="Copeland A."/>
            <person name="Barry K.W."/>
            <person name="Cichocki N."/>
            <person name="Veneault-Fourrey C."/>
            <person name="LaButti K."/>
            <person name="Lindquist E.A."/>
            <person name="Lipzen A."/>
            <person name="Lundell T."/>
            <person name="Morin E."/>
            <person name="Murat C."/>
            <person name="Sun H."/>
            <person name="Tunlid A."/>
            <person name="Henrissat B."/>
            <person name="Grigoriev I.V."/>
            <person name="Hibbett D.S."/>
            <person name="Martin F."/>
            <person name="Nordberg H.P."/>
            <person name="Cantor M.N."/>
            <person name="Hua S.X."/>
        </authorList>
    </citation>
    <scope>NUCLEOTIDE SEQUENCE [LARGE SCALE GENOMIC DNA]</scope>
    <source>
        <strain evidence="4 5">MAFF 305830</strain>
    </source>
</reference>
<evidence type="ECO:0000313" key="5">
    <source>
        <dbReference type="Proteomes" id="UP000054097"/>
    </source>
</evidence>
<dbReference type="SUPFAM" id="SSF51735">
    <property type="entry name" value="NAD(P)-binding Rossmann-fold domains"/>
    <property type="match status" value="1"/>
</dbReference>
<dbReference type="HOGENOM" id="CLU_071330_3_1_1"/>
<dbReference type="EMBL" id="KN824349">
    <property type="protein sequence ID" value="KIM22729.1"/>
    <property type="molecule type" value="Genomic_DNA"/>
</dbReference>
<feature type="domain" description="NAD(P)-binding" evidence="3">
    <location>
        <begin position="8"/>
        <end position="160"/>
    </location>
</feature>
<comment type="similarity">
    <text evidence="2">Belongs to the FMP52 family.</text>
</comment>
<evidence type="ECO:0000313" key="4">
    <source>
        <dbReference type="EMBL" id="KIM22729.1"/>
    </source>
</evidence>
<evidence type="ECO:0000256" key="2">
    <source>
        <dbReference type="ARBA" id="ARBA00006617"/>
    </source>
</evidence>
<name>A0A0C3ARQ1_SERVB</name>
<sequence>MSSALVFGATGATGKHILSNVLGMKEYTKVGEFGRRVTPLESIVGDKSKLVQKTVDFEKIAEEPDLKQHWDVVYIALGTTRADAGSAAAFEKIDREYVLAAAKAAKSSGTQRIVYISAGGADKNSSFLYMRSKGLTEEGLAALKYDDTIILRPGFIAGVDRGNLAIRLYGAFTSVAKHVSSSIEIQASELGKAAALAGYLGSSRLPQATNASTVNSEGGKYTLINNAGALHLAKQSL</sequence>
<dbReference type="Pfam" id="PF13460">
    <property type="entry name" value="NAD_binding_10"/>
    <property type="match status" value="1"/>
</dbReference>
<keyword evidence="5" id="KW-1185">Reference proteome</keyword>
<gene>
    <name evidence="4" type="ORF">M408DRAFT_78633</name>
</gene>
<dbReference type="AlphaFoldDB" id="A0A0C3ARQ1"/>
<dbReference type="Proteomes" id="UP000054097">
    <property type="component" value="Unassembled WGS sequence"/>
</dbReference>
<dbReference type="PANTHER" id="PTHR14097">
    <property type="entry name" value="OXIDOREDUCTASE HTATIP2"/>
    <property type="match status" value="1"/>
</dbReference>
<dbReference type="GO" id="GO:0005741">
    <property type="term" value="C:mitochondrial outer membrane"/>
    <property type="evidence" value="ECO:0007669"/>
    <property type="project" value="UniProtKB-SubCell"/>
</dbReference>
<dbReference type="PANTHER" id="PTHR14097:SF7">
    <property type="entry name" value="OXIDOREDUCTASE HTATIP2"/>
    <property type="match status" value="1"/>
</dbReference>
<evidence type="ECO:0000256" key="1">
    <source>
        <dbReference type="ARBA" id="ARBA00004450"/>
    </source>
</evidence>
<proteinExistence type="inferred from homology"/>
<organism evidence="4 5">
    <name type="scientific">Serendipita vermifera MAFF 305830</name>
    <dbReference type="NCBI Taxonomy" id="933852"/>
    <lineage>
        <taxon>Eukaryota</taxon>
        <taxon>Fungi</taxon>
        <taxon>Dikarya</taxon>
        <taxon>Basidiomycota</taxon>
        <taxon>Agaricomycotina</taxon>
        <taxon>Agaricomycetes</taxon>
        <taxon>Sebacinales</taxon>
        <taxon>Serendipitaceae</taxon>
        <taxon>Serendipita</taxon>
    </lineage>
</organism>
<protein>
    <recommendedName>
        <fullName evidence="3">NAD(P)-binding domain-containing protein</fullName>
    </recommendedName>
</protein>
<reference evidence="5" key="2">
    <citation type="submission" date="2015-01" db="EMBL/GenBank/DDBJ databases">
        <title>Evolutionary Origins and Diversification of the Mycorrhizal Mutualists.</title>
        <authorList>
            <consortium name="DOE Joint Genome Institute"/>
            <consortium name="Mycorrhizal Genomics Consortium"/>
            <person name="Kohler A."/>
            <person name="Kuo A."/>
            <person name="Nagy L.G."/>
            <person name="Floudas D."/>
            <person name="Copeland A."/>
            <person name="Barry K.W."/>
            <person name="Cichocki N."/>
            <person name="Veneault-Fourrey C."/>
            <person name="LaButti K."/>
            <person name="Lindquist E.A."/>
            <person name="Lipzen A."/>
            <person name="Lundell T."/>
            <person name="Morin E."/>
            <person name="Murat C."/>
            <person name="Riley R."/>
            <person name="Ohm R."/>
            <person name="Sun H."/>
            <person name="Tunlid A."/>
            <person name="Henrissat B."/>
            <person name="Grigoriev I.V."/>
            <person name="Hibbett D.S."/>
            <person name="Martin F."/>
        </authorList>
    </citation>
    <scope>NUCLEOTIDE SEQUENCE [LARGE SCALE GENOMIC DNA]</scope>
    <source>
        <strain evidence="5">MAFF 305830</strain>
    </source>
</reference>
<dbReference type="GO" id="GO:0051170">
    <property type="term" value="P:import into nucleus"/>
    <property type="evidence" value="ECO:0007669"/>
    <property type="project" value="TreeGrafter"/>
</dbReference>
<dbReference type="OrthoDB" id="430436at2759"/>
<dbReference type="InterPro" id="IPR016040">
    <property type="entry name" value="NAD(P)-bd_dom"/>
</dbReference>
<dbReference type="STRING" id="933852.A0A0C3ARQ1"/>
<accession>A0A0C3ARQ1</accession>
<dbReference type="InterPro" id="IPR036291">
    <property type="entry name" value="NAD(P)-bd_dom_sf"/>
</dbReference>